<dbReference type="EMBL" id="JYDP01000006">
    <property type="protein sequence ID" value="KRZ17503.1"/>
    <property type="molecule type" value="Genomic_DNA"/>
</dbReference>
<accession>A0A0V1I3Z2</accession>
<evidence type="ECO:0000313" key="2">
    <source>
        <dbReference type="Proteomes" id="UP000055024"/>
    </source>
</evidence>
<proteinExistence type="predicted"/>
<protein>
    <submittedName>
        <fullName evidence="1">Uncharacterized protein</fullName>
    </submittedName>
</protein>
<sequence>MVTINQKANVPVNNEKQRKKFHLLRASAVIQLPATCHQAHNNHLFITIAFKWFQKYVKQLKILPLLIKN</sequence>
<organism evidence="1 2">
    <name type="scientific">Trichinella zimbabwensis</name>
    <dbReference type="NCBI Taxonomy" id="268475"/>
    <lineage>
        <taxon>Eukaryota</taxon>
        <taxon>Metazoa</taxon>
        <taxon>Ecdysozoa</taxon>
        <taxon>Nematoda</taxon>
        <taxon>Enoplea</taxon>
        <taxon>Dorylaimia</taxon>
        <taxon>Trichinellida</taxon>
        <taxon>Trichinellidae</taxon>
        <taxon>Trichinella</taxon>
    </lineage>
</organism>
<gene>
    <name evidence="1" type="ORF">T11_15775</name>
</gene>
<dbReference type="AlphaFoldDB" id="A0A0V1I3Z2"/>
<dbReference type="Proteomes" id="UP000055024">
    <property type="component" value="Unassembled WGS sequence"/>
</dbReference>
<dbReference type="OrthoDB" id="10309980at2759"/>
<evidence type="ECO:0000313" key="1">
    <source>
        <dbReference type="EMBL" id="KRZ17503.1"/>
    </source>
</evidence>
<reference evidence="1 2" key="1">
    <citation type="submission" date="2015-01" db="EMBL/GenBank/DDBJ databases">
        <title>Evolution of Trichinella species and genotypes.</title>
        <authorList>
            <person name="Korhonen P.K."/>
            <person name="Edoardo P."/>
            <person name="Giuseppe L.R."/>
            <person name="Gasser R.B."/>
        </authorList>
    </citation>
    <scope>NUCLEOTIDE SEQUENCE [LARGE SCALE GENOMIC DNA]</scope>
    <source>
        <strain evidence="1">ISS1029</strain>
    </source>
</reference>
<name>A0A0V1I3Z2_9BILA</name>
<keyword evidence="2" id="KW-1185">Reference proteome</keyword>
<comment type="caution">
    <text evidence="1">The sequence shown here is derived from an EMBL/GenBank/DDBJ whole genome shotgun (WGS) entry which is preliminary data.</text>
</comment>